<sequence length="433" mass="48379">MKKYIIPVLLLGSICISAQNNTLKEGFINNIKSPQITDFIRYGNIPIKKNVGELDLNIPLLSIPTQDGNTIDISLAYNASGFIPSKKSGLVGFNWSLMAGGVITREVRGEADDQLGSPQTLNGINGRHEHGYLAGIRQFGSNVNLLPTDNDLNNFASPKMTPALDNQDDDFYEFRLKGYPDDNTTRYETTPDMFSFNFNGISGKFFIAPNGNVEVTTSEPHKLSVDLSGVSSQPYVNYCTPRYESEIKITDELGNKYYFGKQGKNIEYSVFLGTDANGDNSSNLPVINSWYLYKMEFTNGETVNYNYQEDNLPINGSGSSFCHVQPLQFWKPLTQYAETKKLLDFNVHVNEYGKGVSTDQQAWGMEYTHMTAEYSSGYSNVYSIIKKTLLSNIVYKGTKINFVYSDQNNLYKNVDIFGSSGSATPMTKPNQKN</sequence>
<dbReference type="Proteomes" id="UP001463665">
    <property type="component" value="Chromosome"/>
</dbReference>
<evidence type="ECO:0000256" key="1">
    <source>
        <dbReference type="SAM" id="SignalP"/>
    </source>
</evidence>
<evidence type="ECO:0000313" key="2">
    <source>
        <dbReference type="EMBL" id="XAO73934.1"/>
    </source>
</evidence>
<accession>A0AAU6WMZ2</accession>
<organism evidence="2 3">
    <name type="scientific">Chryseobacterium endophyticum</name>
    <dbReference type="NCBI Taxonomy" id="1854762"/>
    <lineage>
        <taxon>Bacteria</taxon>
        <taxon>Pseudomonadati</taxon>
        <taxon>Bacteroidota</taxon>
        <taxon>Flavobacteriia</taxon>
        <taxon>Flavobacteriales</taxon>
        <taxon>Weeksellaceae</taxon>
        <taxon>Chryseobacterium group</taxon>
        <taxon>Chryseobacterium</taxon>
    </lineage>
</organism>
<name>A0AAU6WMZ2_9FLAO</name>
<evidence type="ECO:0008006" key="4">
    <source>
        <dbReference type="Google" id="ProtNLM"/>
    </source>
</evidence>
<protein>
    <recommendedName>
        <fullName evidence="4">YD repeat-containing protein</fullName>
    </recommendedName>
</protein>
<dbReference type="AlphaFoldDB" id="A0AAU6WMZ2"/>
<feature type="signal peptide" evidence="1">
    <location>
        <begin position="1"/>
        <end position="18"/>
    </location>
</feature>
<keyword evidence="1" id="KW-0732">Signal</keyword>
<gene>
    <name evidence="2" type="ORF">AAFP95_19980</name>
</gene>
<dbReference type="RefSeq" id="WP_345766259.1">
    <property type="nucleotide sequence ID" value="NZ_CP154834.1"/>
</dbReference>
<keyword evidence="3" id="KW-1185">Reference proteome</keyword>
<proteinExistence type="predicted"/>
<feature type="chain" id="PRO_5043447798" description="YD repeat-containing protein" evidence="1">
    <location>
        <begin position="19"/>
        <end position="433"/>
    </location>
</feature>
<reference evidence="2 3" key="1">
    <citation type="submission" date="2024-04" db="EMBL/GenBank/DDBJ databases">
        <title>Genome sequencing and assembly of rice foliar adapted Chryseobacterium endophyticum OsEnb-ALM-A6.</title>
        <authorList>
            <person name="Kumar S."/>
            <person name="Javed M."/>
            <person name="Chouhan V."/>
            <person name="Charishma K."/>
            <person name="Patel A."/>
            <person name="Kumar M."/>
            <person name="Sahu K.P."/>
            <person name="Kumar A."/>
        </authorList>
    </citation>
    <scope>NUCLEOTIDE SEQUENCE [LARGE SCALE GENOMIC DNA]</scope>
    <source>
        <strain evidence="2 3">OsEnb-ALM-A6</strain>
    </source>
</reference>
<evidence type="ECO:0000313" key="3">
    <source>
        <dbReference type="Proteomes" id="UP001463665"/>
    </source>
</evidence>
<dbReference type="EMBL" id="CP154834">
    <property type="protein sequence ID" value="XAO73934.1"/>
    <property type="molecule type" value="Genomic_DNA"/>
</dbReference>